<organism evidence="1 2">
    <name type="scientific">Scytalidium lignicola</name>
    <name type="common">Hyphomycete</name>
    <dbReference type="NCBI Taxonomy" id="5539"/>
    <lineage>
        <taxon>Eukaryota</taxon>
        <taxon>Fungi</taxon>
        <taxon>Dikarya</taxon>
        <taxon>Ascomycota</taxon>
        <taxon>Pezizomycotina</taxon>
        <taxon>Leotiomycetes</taxon>
        <taxon>Leotiomycetes incertae sedis</taxon>
        <taxon>Scytalidium</taxon>
    </lineage>
</organism>
<gene>
    <name evidence="1" type="ORF">B7463_g1019</name>
</gene>
<name>A0A3E2HPJ8_SCYLI</name>
<evidence type="ECO:0000313" key="1">
    <source>
        <dbReference type="EMBL" id="RFU35279.1"/>
    </source>
</evidence>
<feature type="non-terminal residue" evidence="1">
    <location>
        <position position="1"/>
    </location>
</feature>
<dbReference type="Gene3D" id="1.10.510.10">
    <property type="entry name" value="Transferase(Phosphotransferase) domain 1"/>
    <property type="match status" value="1"/>
</dbReference>
<feature type="non-terminal residue" evidence="1">
    <location>
        <position position="400"/>
    </location>
</feature>
<dbReference type="AlphaFoldDB" id="A0A3E2HPJ8"/>
<protein>
    <recommendedName>
        <fullName evidence="3">Protein kinase domain-containing protein</fullName>
    </recommendedName>
</protein>
<keyword evidence="2" id="KW-1185">Reference proteome</keyword>
<dbReference type="OrthoDB" id="5401170at2759"/>
<evidence type="ECO:0008006" key="3">
    <source>
        <dbReference type="Google" id="ProtNLM"/>
    </source>
</evidence>
<comment type="caution">
    <text evidence="1">The sequence shown here is derived from an EMBL/GenBank/DDBJ whole genome shotgun (WGS) entry which is preliminary data.</text>
</comment>
<reference evidence="1 2" key="1">
    <citation type="submission" date="2018-05" db="EMBL/GenBank/DDBJ databases">
        <title>Draft genome sequence of Scytalidium lignicola DSM 105466, a ubiquitous saprotrophic fungus.</title>
        <authorList>
            <person name="Buettner E."/>
            <person name="Gebauer A.M."/>
            <person name="Hofrichter M."/>
            <person name="Liers C."/>
            <person name="Kellner H."/>
        </authorList>
    </citation>
    <scope>NUCLEOTIDE SEQUENCE [LARGE SCALE GENOMIC DNA]</scope>
    <source>
        <strain evidence="1 2">DSM 105466</strain>
    </source>
</reference>
<sequence length="400" mass="45703">MHWFGNFWEGMQIDFPERDGKPATTWKLGAKLADEGYNQWPITVGPTYPAGAWVPFSCMEVGGSGTEHVIKIHMQIPHGGTESDRLRSRALQASDNLPEYAKDELEGLKTLTTHGCRSTPALINFMQCKQEEDMWVPGGYLLYLLMTKCPGKPIEHFRQQPYSKREEIRQALEVAHKESWRCGVVNDDYSSDNLLWDDVNKKCYFVDFKSWSQASSLNEWNERSLKGWFLQELEEVPGGGGWLLKFGDFASCNHQGVVRTPDIACLADDGGIRVVGEVKTPWCHDLTGAMQDPAKRQKWLGQIAEYMWSTRCKYGFMSTYEETVFIMQDVDFNDATRYALYSSNIIRHNTKSQKVRGPIAAVYENKVSLRECFLFLSLEIGAGSWQSANPMPANQWYLRR</sequence>
<evidence type="ECO:0000313" key="2">
    <source>
        <dbReference type="Proteomes" id="UP000258309"/>
    </source>
</evidence>
<accession>A0A3E2HPJ8</accession>
<dbReference type="EMBL" id="NCSJ02000010">
    <property type="protein sequence ID" value="RFU35279.1"/>
    <property type="molecule type" value="Genomic_DNA"/>
</dbReference>
<proteinExistence type="predicted"/>
<dbReference type="Proteomes" id="UP000258309">
    <property type="component" value="Unassembled WGS sequence"/>
</dbReference>